<accession>A0ABR3FZI8</accession>
<dbReference type="Proteomes" id="UP001465976">
    <property type="component" value="Unassembled WGS sequence"/>
</dbReference>
<proteinExistence type="predicted"/>
<protein>
    <recommendedName>
        <fullName evidence="5">DUF2207 domain-containing protein</fullName>
    </recommendedName>
</protein>
<keyword evidence="2" id="KW-0472">Membrane</keyword>
<name>A0ABR3FZI8_9AGAR</name>
<evidence type="ECO:0000313" key="4">
    <source>
        <dbReference type="Proteomes" id="UP001465976"/>
    </source>
</evidence>
<reference evidence="3 4" key="1">
    <citation type="submission" date="2024-02" db="EMBL/GenBank/DDBJ databases">
        <title>A draft genome for the cacao thread blight pathogen Marasmius crinis-equi.</title>
        <authorList>
            <person name="Cohen S.P."/>
            <person name="Baruah I.K."/>
            <person name="Amoako-Attah I."/>
            <person name="Bukari Y."/>
            <person name="Meinhardt L.W."/>
            <person name="Bailey B.A."/>
        </authorList>
    </citation>
    <scope>NUCLEOTIDE SEQUENCE [LARGE SCALE GENOMIC DNA]</scope>
    <source>
        <strain evidence="3 4">GH-76</strain>
    </source>
</reference>
<dbReference type="EMBL" id="JBAHYK010000019">
    <property type="protein sequence ID" value="KAL0580985.1"/>
    <property type="molecule type" value="Genomic_DNA"/>
</dbReference>
<gene>
    <name evidence="3" type="ORF">V5O48_001077</name>
</gene>
<feature type="region of interest" description="Disordered" evidence="1">
    <location>
        <begin position="336"/>
        <end position="355"/>
    </location>
</feature>
<comment type="caution">
    <text evidence="3">The sequence shown here is derived from an EMBL/GenBank/DDBJ whole genome shotgun (WGS) entry which is preliminary data.</text>
</comment>
<evidence type="ECO:0000256" key="1">
    <source>
        <dbReference type="SAM" id="MobiDB-lite"/>
    </source>
</evidence>
<keyword evidence="2" id="KW-0812">Transmembrane</keyword>
<organism evidence="3 4">
    <name type="scientific">Marasmius crinis-equi</name>
    <dbReference type="NCBI Taxonomy" id="585013"/>
    <lineage>
        <taxon>Eukaryota</taxon>
        <taxon>Fungi</taxon>
        <taxon>Dikarya</taxon>
        <taxon>Basidiomycota</taxon>
        <taxon>Agaricomycotina</taxon>
        <taxon>Agaricomycetes</taxon>
        <taxon>Agaricomycetidae</taxon>
        <taxon>Agaricales</taxon>
        <taxon>Marasmiineae</taxon>
        <taxon>Marasmiaceae</taxon>
        <taxon>Marasmius</taxon>
    </lineage>
</organism>
<evidence type="ECO:0000313" key="3">
    <source>
        <dbReference type="EMBL" id="KAL0580985.1"/>
    </source>
</evidence>
<keyword evidence="4" id="KW-1185">Reference proteome</keyword>
<evidence type="ECO:0008006" key="5">
    <source>
        <dbReference type="Google" id="ProtNLM"/>
    </source>
</evidence>
<sequence length="355" mass="39965">MFLRRTLLRLLKLTAYAIPTWIIFAILYATLPSPVPDDASIISSLQNGQTVVRVFDKDAFFSPFDATPSVEVSRQWTGESFIIEFKLVQEPSGSQSLMFGPGYDLLEDVDAFLFYISREDEPWETQVPYHNLSIKAFEKEEQVSLSSHVSLTLPVANTDGIRHLPAAPADAALLAWWIKHYSGHMWFRIRRVPEKRLIEIWPDSFFWYSDEGLEGSPTFYDIEPIISIKLDESGNPVEFSFPPAPSSSSPSAFHPIRVGLLCLVNPFGPFGQVSFFVITLLLQRAHKIAASGIFCFVIYGIYRWIKHGRSLPISDKSRVADSVRARKAEDIDLEANAATGIRPDGQASKEHSVRP</sequence>
<keyword evidence="2" id="KW-1133">Transmembrane helix</keyword>
<evidence type="ECO:0000256" key="2">
    <source>
        <dbReference type="SAM" id="Phobius"/>
    </source>
</evidence>
<feature type="transmembrane region" description="Helical" evidence="2">
    <location>
        <begin position="13"/>
        <end position="31"/>
    </location>
</feature>